<evidence type="ECO:0000313" key="2">
    <source>
        <dbReference type="Proteomes" id="UP000295106"/>
    </source>
</evidence>
<sequence>MPEGQRGKFLERAKADLARRFGVNYVESIPATRFAGALEAAEQIVDAAIAELRVPAAPHRRPHRQLPLVDTTVPVPAAARAKNVANDALPGAGKLALSSGAGVPLTMSSREIAQLTGKRHDNVMADIRKMLVELHGEGGLLSFQDTHANEQNGQNYPIFRLPKRETLILIAGYSIPLRARIIDRWQELEEQAAGVRQVAALPDFSNPAAAARAWAEQFASFSASSRSQPTERSRRC</sequence>
<dbReference type="GeneID" id="99684490"/>
<accession>A0A4R2MEF9</accession>
<dbReference type="EMBL" id="SLXD01000005">
    <property type="protein sequence ID" value="TCP03077.1"/>
    <property type="molecule type" value="Genomic_DNA"/>
</dbReference>
<protein>
    <submittedName>
        <fullName evidence="1">Rha family phage regulatory protein</fullName>
    </submittedName>
</protein>
<dbReference type="Pfam" id="PF09669">
    <property type="entry name" value="Phage_pRha"/>
    <property type="match status" value="1"/>
</dbReference>
<reference evidence="1 2" key="1">
    <citation type="submission" date="2019-03" db="EMBL/GenBank/DDBJ databases">
        <title>Genomic Encyclopedia of Type Strains, Phase IV (KMG-IV): sequencing the most valuable type-strain genomes for metagenomic binning, comparative biology and taxonomic classification.</title>
        <authorList>
            <person name="Goeker M."/>
        </authorList>
    </citation>
    <scope>NUCLEOTIDE SEQUENCE [LARGE SCALE GENOMIC DNA]</scope>
    <source>
        <strain evidence="1 2">DSM 1709</strain>
    </source>
</reference>
<organism evidence="1 2">
    <name type="scientific">Rubrivivax gelatinosus</name>
    <name type="common">Rhodocyclus gelatinosus</name>
    <name type="synonym">Rhodopseudomonas gelatinosa</name>
    <dbReference type="NCBI Taxonomy" id="28068"/>
    <lineage>
        <taxon>Bacteria</taxon>
        <taxon>Pseudomonadati</taxon>
        <taxon>Pseudomonadota</taxon>
        <taxon>Betaproteobacteria</taxon>
        <taxon>Burkholderiales</taxon>
        <taxon>Sphaerotilaceae</taxon>
        <taxon>Rubrivivax</taxon>
    </lineage>
</organism>
<comment type="caution">
    <text evidence="1">The sequence shown here is derived from an EMBL/GenBank/DDBJ whole genome shotgun (WGS) entry which is preliminary data.</text>
</comment>
<name>A0A4R2MEF9_RUBGE</name>
<dbReference type="Proteomes" id="UP000295106">
    <property type="component" value="Unassembled WGS sequence"/>
</dbReference>
<dbReference type="RefSeq" id="WP_200222397.1">
    <property type="nucleotide sequence ID" value="NZ_CP181386.1"/>
</dbReference>
<gene>
    <name evidence="1" type="ORF">EV684_105243</name>
</gene>
<dbReference type="AlphaFoldDB" id="A0A4R2MEF9"/>
<dbReference type="InterPro" id="IPR014054">
    <property type="entry name" value="Phage_regulatory_Rha"/>
</dbReference>
<evidence type="ECO:0000313" key="1">
    <source>
        <dbReference type="EMBL" id="TCP03077.1"/>
    </source>
</evidence>
<proteinExistence type="predicted"/>